<evidence type="ECO:0000313" key="5">
    <source>
        <dbReference type="Proteomes" id="UP001237642"/>
    </source>
</evidence>
<reference evidence="4" key="2">
    <citation type="submission" date="2023-05" db="EMBL/GenBank/DDBJ databases">
        <authorList>
            <person name="Schelkunov M.I."/>
        </authorList>
    </citation>
    <scope>NUCLEOTIDE SEQUENCE</scope>
    <source>
        <strain evidence="4">Hsosn_3</strain>
        <tissue evidence="4">Leaf</tissue>
    </source>
</reference>
<sequence length="701" mass="80544">MALDRSWIGRNRYNEAKYLTEEYKVGVENFIKHAIENMQKEDNGRVRCPCRQCGNSFYKYPSAVRVDLYRHGIMSWYTIWDCHGEEDMPRVQVGTSSANTNYRDDDMYDAHDDDFVDENFEEPNTTAKEFYRMRFIGRKMIEVDEEAKQVSYNVVKDDNENVKLDCPAIGKQFAVEEISAQALLIFLVYRKKVAACAKHYLGDGGTNKGINENNTIISANGLFSIHMPAYYNSVIKGVATVMISYSSWNGIKMHSNRQLITGFLKNRLKFRVQSAGPNSRKGKSSKGSKKVTVSEGCGEESIVEPEFTERITYERKQRSCSEGCSSKKPPIDERPTVHFVKPKTIIEPEAKHTLQHIVRIRWDENTINTKGSNREAFYDGCILKFQEYYKYPDGYEIPQGDRIARAHLKKNFKQYLCAEKSRLIKQLRELMKIGYTDSEIDLELLKPHYYSQRAWNSILEYWGTIQFETRSDIDAEREAKGEMPILDDEFMGLVYDPCEPAVIELQEKVRKVRSELTLEEESTDEPPPPYTQMEIYKKKDLIATIQAKPPNRGRVLLRPQSTVGELLGAQEAAQWVSSKEKTSPYDNAITDEIYSRMSTILDDVRQMVCSLPMREVKKSDLDERVRNLAAAALPDPSQLALQSHYVRAATGLLRQILKDNNKVIAEENLPEKALLVHDVGNDEANYNKEDVDEDAHMFPLS</sequence>
<keyword evidence="1" id="KW-0378">Hydrolase</keyword>
<evidence type="ECO:0000259" key="2">
    <source>
        <dbReference type="Pfam" id="PF00933"/>
    </source>
</evidence>
<dbReference type="GO" id="GO:0009251">
    <property type="term" value="P:glucan catabolic process"/>
    <property type="evidence" value="ECO:0007669"/>
    <property type="project" value="TreeGrafter"/>
</dbReference>
<dbReference type="GO" id="GO:0008422">
    <property type="term" value="F:beta-glucosidase activity"/>
    <property type="evidence" value="ECO:0007669"/>
    <property type="project" value="TreeGrafter"/>
</dbReference>
<dbReference type="InterPro" id="IPR051915">
    <property type="entry name" value="Cellulose_Degrad_GH3"/>
</dbReference>
<dbReference type="PANTHER" id="PTHR30620">
    <property type="entry name" value="PERIPLASMIC BETA-GLUCOSIDASE-RELATED"/>
    <property type="match status" value="1"/>
</dbReference>
<accession>A0AAD8GPH1</accession>
<dbReference type="Pfam" id="PF13963">
    <property type="entry name" value="Transpos_assoc"/>
    <property type="match status" value="1"/>
</dbReference>
<dbReference type="InterPro" id="IPR029480">
    <property type="entry name" value="Transpos_assoc"/>
</dbReference>
<evidence type="ECO:0000256" key="1">
    <source>
        <dbReference type="ARBA" id="ARBA00022801"/>
    </source>
</evidence>
<dbReference type="AlphaFoldDB" id="A0AAD8GPH1"/>
<organism evidence="4 5">
    <name type="scientific">Heracleum sosnowskyi</name>
    <dbReference type="NCBI Taxonomy" id="360622"/>
    <lineage>
        <taxon>Eukaryota</taxon>
        <taxon>Viridiplantae</taxon>
        <taxon>Streptophyta</taxon>
        <taxon>Embryophyta</taxon>
        <taxon>Tracheophyta</taxon>
        <taxon>Spermatophyta</taxon>
        <taxon>Magnoliopsida</taxon>
        <taxon>eudicotyledons</taxon>
        <taxon>Gunneridae</taxon>
        <taxon>Pentapetalae</taxon>
        <taxon>asterids</taxon>
        <taxon>campanulids</taxon>
        <taxon>Apiales</taxon>
        <taxon>Apiaceae</taxon>
        <taxon>Apioideae</taxon>
        <taxon>apioid superclade</taxon>
        <taxon>Tordylieae</taxon>
        <taxon>Tordyliinae</taxon>
        <taxon>Heracleum</taxon>
    </lineage>
</organism>
<evidence type="ECO:0000313" key="4">
    <source>
        <dbReference type="EMBL" id="KAK1352047.1"/>
    </source>
</evidence>
<comment type="caution">
    <text evidence="4">The sequence shown here is derived from an EMBL/GenBank/DDBJ whole genome shotgun (WGS) entry which is preliminary data.</text>
</comment>
<dbReference type="InterPro" id="IPR001764">
    <property type="entry name" value="Glyco_hydro_3_N"/>
</dbReference>
<dbReference type="PANTHER" id="PTHR30620:SF91">
    <property type="entry name" value="BETA-GLUCOSIDASE"/>
    <property type="match status" value="1"/>
</dbReference>
<feature type="domain" description="Transposase-associated" evidence="3">
    <location>
        <begin position="5"/>
        <end position="85"/>
    </location>
</feature>
<gene>
    <name evidence="4" type="ORF">POM88_053761</name>
</gene>
<protein>
    <recommendedName>
        <fullName evidence="6">Transposase-associated domain-containing protein</fullName>
    </recommendedName>
</protein>
<dbReference type="EMBL" id="JAUIZM010000020">
    <property type="protein sequence ID" value="KAK1352047.1"/>
    <property type="molecule type" value="Genomic_DNA"/>
</dbReference>
<name>A0AAD8GPH1_9APIA</name>
<dbReference type="InterPro" id="IPR017853">
    <property type="entry name" value="GH"/>
</dbReference>
<evidence type="ECO:0000259" key="3">
    <source>
        <dbReference type="Pfam" id="PF13963"/>
    </source>
</evidence>
<feature type="domain" description="Glycoside hydrolase family 3 N-terminal" evidence="2">
    <location>
        <begin position="190"/>
        <end position="270"/>
    </location>
</feature>
<dbReference type="Pfam" id="PF00933">
    <property type="entry name" value="Glyco_hydro_3"/>
    <property type="match status" value="1"/>
</dbReference>
<dbReference type="InterPro" id="IPR036962">
    <property type="entry name" value="Glyco_hydro_3_N_sf"/>
</dbReference>
<dbReference type="Gene3D" id="3.30.30.30">
    <property type="match status" value="1"/>
</dbReference>
<reference evidence="4" key="1">
    <citation type="submission" date="2023-02" db="EMBL/GenBank/DDBJ databases">
        <title>Genome of toxic invasive species Heracleum sosnowskyi carries increased number of genes despite the absence of recent whole-genome duplications.</title>
        <authorList>
            <person name="Schelkunov M."/>
            <person name="Shtratnikova V."/>
            <person name="Makarenko M."/>
            <person name="Klepikova A."/>
            <person name="Omelchenko D."/>
            <person name="Novikova G."/>
            <person name="Obukhova E."/>
            <person name="Bogdanov V."/>
            <person name="Penin A."/>
            <person name="Logacheva M."/>
        </authorList>
    </citation>
    <scope>NUCLEOTIDE SEQUENCE</scope>
    <source>
        <strain evidence="4">Hsosn_3</strain>
        <tissue evidence="4">Leaf</tissue>
    </source>
</reference>
<dbReference type="GO" id="GO:0140662">
    <property type="term" value="F:ATP-dependent protein folding chaperone"/>
    <property type="evidence" value="ECO:0007669"/>
    <property type="project" value="InterPro"/>
</dbReference>
<evidence type="ECO:0008006" key="6">
    <source>
        <dbReference type="Google" id="ProtNLM"/>
    </source>
</evidence>
<proteinExistence type="predicted"/>
<dbReference type="Gene3D" id="3.20.20.300">
    <property type="entry name" value="Glycoside hydrolase, family 3, N-terminal domain"/>
    <property type="match status" value="1"/>
</dbReference>
<dbReference type="SUPFAM" id="SSF51445">
    <property type="entry name" value="(Trans)glycosidases"/>
    <property type="match status" value="1"/>
</dbReference>
<dbReference type="GO" id="GO:0005524">
    <property type="term" value="F:ATP binding"/>
    <property type="evidence" value="ECO:0007669"/>
    <property type="project" value="UniProtKB-KW"/>
</dbReference>
<keyword evidence="5" id="KW-1185">Reference proteome</keyword>
<dbReference type="Proteomes" id="UP001237642">
    <property type="component" value="Unassembled WGS sequence"/>
</dbReference>